<dbReference type="InterPro" id="IPR004839">
    <property type="entry name" value="Aminotransferase_I/II_large"/>
</dbReference>
<reference evidence="7 8" key="1">
    <citation type="submission" date="2015-09" db="EMBL/GenBank/DDBJ databases">
        <authorList>
            <consortium name="Pathogen Informatics"/>
        </authorList>
    </citation>
    <scope>NUCLEOTIDE SEQUENCE [LARGE SCALE GENOMIC DNA]</scope>
    <source>
        <strain evidence="7 8">2789STDY5834876</strain>
    </source>
</reference>
<dbReference type="CDD" id="cd00609">
    <property type="entry name" value="AAT_like"/>
    <property type="match status" value="1"/>
</dbReference>
<dbReference type="EMBL" id="CYZU01000002">
    <property type="protein sequence ID" value="CUN75297.1"/>
    <property type="molecule type" value="Genomic_DNA"/>
</dbReference>
<evidence type="ECO:0000313" key="7">
    <source>
        <dbReference type="EMBL" id="CUN75297.1"/>
    </source>
</evidence>
<dbReference type="GO" id="GO:0047804">
    <property type="term" value="F:cysteine-S-conjugate beta-lyase activity"/>
    <property type="evidence" value="ECO:0007669"/>
    <property type="project" value="UniProtKB-EC"/>
</dbReference>
<dbReference type="OrthoDB" id="9802872at2"/>
<dbReference type="Gene3D" id="3.40.640.10">
    <property type="entry name" value="Type I PLP-dependent aspartate aminotransferase-like (Major domain)"/>
    <property type="match status" value="1"/>
</dbReference>
<comment type="cofactor">
    <cofactor evidence="1">
        <name>pyridoxal 5'-phosphate</name>
        <dbReference type="ChEBI" id="CHEBI:597326"/>
    </cofactor>
</comment>
<evidence type="ECO:0000256" key="1">
    <source>
        <dbReference type="ARBA" id="ARBA00001933"/>
    </source>
</evidence>
<evidence type="ECO:0000256" key="3">
    <source>
        <dbReference type="ARBA" id="ARBA00022898"/>
    </source>
</evidence>
<dbReference type="InterPro" id="IPR051798">
    <property type="entry name" value="Class-II_PLP-Dep_Aminotrans"/>
</dbReference>
<dbReference type="GO" id="GO:0030170">
    <property type="term" value="F:pyridoxal phosphate binding"/>
    <property type="evidence" value="ECO:0007669"/>
    <property type="project" value="InterPro"/>
</dbReference>
<dbReference type="EC" id="4.4.1.13" evidence="2"/>
<dbReference type="PANTHER" id="PTHR43525:SF1">
    <property type="entry name" value="PROTEIN MALY"/>
    <property type="match status" value="1"/>
</dbReference>
<dbReference type="Proteomes" id="UP000095544">
    <property type="component" value="Unassembled WGS sequence"/>
</dbReference>
<evidence type="ECO:0000256" key="4">
    <source>
        <dbReference type="ARBA" id="ARBA00023239"/>
    </source>
</evidence>
<evidence type="ECO:0000313" key="8">
    <source>
        <dbReference type="Proteomes" id="UP000095544"/>
    </source>
</evidence>
<dbReference type="STRING" id="39482.ERS852491_00434"/>
<feature type="domain" description="Aminotransferase class I/classII large" evidence="6">
    <location>
        <begin position="52"/>
        <end position="393"/>
    </location>
</feature>
<dbReference type="InterPro" id="IPR015424">
    <property type="entry name" value="PyrdxlP-dep_Trfase"/>
</dbReference>
<sequence>MKYNFDEIIDRRHTSCMNTDGFRQYIFHADENMKFPYADEEFIRMWIADMEFATPDCIIDGIQKRLDRKIFGYTRLFGDAYFQAFQAWTRKLYGWTFPQSDLYISHGVIPALYELTGYICKPGDKVLILTPSYAYFKYAAEYNNVEYVCSDLLNRKGDGYYEMDFEDIRNKAANPDVKLCIFCSPHNPSGRIWTEEELRTFADICMENGLLIISDEIHCDLIRSGLSHIPLAKLYPNSDRIITCMAPSKTFNTAGLQFSNIIIPNEDVRKLWLARHNFDLNPLSLAGAQAAYEGGYDWMMELRLYLDANFEFVRAYLEKHLPKAVFRIPEATYLGWVDIGAYVEDGMNLPLFFAENAGVLLEGGNMFVRNSDTYIRLNVACPRALLSEGLSRICGALNRRERKRR</sequence>
<dbReference type="AlphaFoldDB" id="A0A173ZGP8"/>
<dbReference type="PANTHER" id="PTHR43525">
    <property type="entry name" value="PROTEIN MALY"/>
    <property type="match status" value="1"/>
</dbReference>
<evidence type="ECO:0000256" key="2">
    <source>
        <dbReference type="ARBA" id="ARBA00012224"/>
    </source>
</evidence>
<dbReference type="SUPFAM" id="SSF53383">
    <property type="entry name" value="PLP-dependent transferases"/>
    <property type="match status" value="1"/>
</dbReference>
<protein>
    <recommendedName>
        <fullName evidence="2">cysteine-S-conjugate beta-lyase</fullName>
        <ecNumber evidence="2">4.4.1.13</ecNumber>
    </recommendedName>
</protein>
<gene>
    <name evidence="7" type="primary">patB_1</name>
    <name evidence="7" type="ORF">ERS852491_00434</name>
</gene>
<dbReference type="Gene3D" id="3.90.1150.10">
    <property type="entry name" value="Aspartate Aminotransferase, domain 1"/>
    <property type="match status" value="1"/>
</dbReference>
<dbReference type="Pfam" id="PF00155">
    <property type="entry name" value="Aminotran_1_2"/>
    <property type="match status" value="1"/>
</dbReference>
<dbReference type="InterPro" id="IPR015421">
    <property type="entry name" value="PyrdxlP-dep_Trfase_major"/>
</dbReference>
<evidence type="ECO:0000256" key="5">
    <source>
        <dbReference type="ARBA" id="ARBA00037974"/>
    </source>
</evidence>
<name>A0A173ZGP8_9FIRM</name>
<dbReference type="InterPro" id="IPR015422">
    <property type="entry name" value="PyrdxlP-dep_Trfase_small"/>
</dbReference>
<organism evidence="7 8">
    <name type="scientific">Faecalicatena contorta</name>
    <dbReference type="NCBI Taxonomy" id="39482"/>
    <lineage>
        <taxon>Bacteria</taxon>
        <taxon>Bacillati</taxon>
        <taxon>Bacillota</taxon>
        <taxon>Clostridia</taxon>
        <taxon>Lachnospirales</taxon>
        <taxon>Lachnospiraceae</taxon>
        <taxon>Faecalicatena</taxon>
    </lineage>
</organism>
<accession>A0A173ZGP8</accession>
<keyword evidence="3" id="KW-0663">Pyridoxal phosphate</keyword>
<dbReference type="RefSeq" id="WP_055150532.1">
    <property type="nucleotide sequence ID" value="NZ_CYZU01000002.1"/>
</dbReference>
<comment type="similarity">
    <text evidence="5">Belongs to the class-II pyridoxal-phosphate-dependent aminotransferase family. MalY/PatB cystathionine beta-lyase subfamily.</text>
</comment>
<keyword evidence="4 7" id="KW-0456">Lyase</keyword>
<evidence type="ECO:0000259" key="6">
    <source>
        <dbReference type="Pfam" id="PF00155"/>
    </source>
</evidence>
<proteinExistence type="inferred from homology"/>